<dbReference type="GO" id="GO:0005829">
    <property type="term" value="C:cytosol"/>
    <property type="evidence" value="ECO:0007669"/>
    <property type="project" value="TreeGrafter"/>
</dbReference>
<dbReference type="GO" id="GO:0005778">
    <property type="term" value="C:peroxisomal membrane"/>
    <property type="evidence" value="ECO:0007669"/>
    <property type="project" value="TreeGrafter"/>
</dbReference>
<dbReference type="InterPro" id="IPR046439">
    <property type="entry name" value="ZF_RZ_dom"/>
</dbReference>
<proteinExistence type="inferred from homology"/>
<keyword evidence="13" id="KW-0675">Receptor</keyword>
<dbReference type="InParanoid" id="A0A369K2G3"/>
<dbReference type="PANTHER" id="PTHR10130:SF9">
    <property type="entry name" value="PEROXISOMAL TARGETING SIGNAL RECEPTOR"/>
    <property type="match status" value="1"/>
</dbReference>
<feature type="repeat" description="TPR" evidence="10">
    <location>
        <begin position="858"/>
        <end position="891"/>
    </location>
</feature>
<dbReference type="InterPro" id="IPR011990">
    <property type="entry name" value="TPR-like_helical_dom_sf"/>
</dbReference>
<keyword evidence="3" id="KW-0963">Cytoplasm</keyword>
<feature type="repeat" description="TPR" evidence="10">
    <location>
        <begin position="790"/>
        <end position="823"/>
    </location>
</feature>
<comment type="similarity">
    <text evidence="2">Belongs to the peroxisomal targeting signal receptor family.</text>
</comment>
<dbReference type="AlphaFoldDB" id="A0A369K2G3"/>
<accession>A0A369K2G3</accession>
<feature type="region of interest" description="Disordered" evidence="11">
    <location>
        <begin position="420"/>
        <end position="446"/>
    </location>
</feature>
<dbReference type="OrthoDB" id="10006023at2759"/>
<dbReference type="Pfam" id="PF20173">
    <property type="entry name" value="ZnF_RZ-type"/>
    <property type="match status" value="1"/>
</dbReference>
<sequence>MDLATSDPARAPYRPKEHALRMARMKVGQSQPPADQRFLVEAFWVTLKIRFILVELAGVWLEALGKKGGNATPQQAQMWARYGIFLLNSCVRDALAALAIAEASESRRQMTTTSLLIIRTNLERFRFEVRIAAESGTIRHVKERTRLADKAFQEMKTTDHRIQATIRDHLRILPHDELDWMGPNFTETALSILKEWRKLEKSVRAETYYEPVSLDEKMSIVKALSFSHAGHFYNCPNGHTFVITECDGANQVSRCPECGARIGGTGHALDASNTRATEFEELSRQIGAAQNPWPWGLISGSECAAPSNPLSQVLKHTEGDRSLQLDRSAGPSSSRLHQLPGISHPVASQHDVALARQFFEGDPKNQGPVPTFLPSHAAELARIGGMSGARYDINESWVMEQQQQLRAFEESKAQAAWASEFGPSPQVQSQAPSLQQESVSGQQEYQQRPSFVGQFNSYGSPMPMNMYGLNSGFSGMYQGIPSVSEGKGKGKGKEVDFEAAFAQVAASLSSNETTTSGIVEVEDGVTNIEEALKGASLGAPEEEVVSDFRQVWDELQKSELPPPKEDLSKWESEFNQLMSAQRDELDHDYGAAMQNAWEGGLGDPESKLGEPPLRFDEDGLPILGEYIFEKDNKFLDPTTTRSLLDDAKALLEQNGSLSEAALLLEAAIQKGELGEGGYEAWILLGETRNMDEREDAGMRALIEGVKRAEESGNAGAGMLSLAISFTNESYDRASHTMLLRWLRARFPSLPVPEETIKAVATHSSWDTHNRITDLFLTLARSQHSDGIVDPDVQIGLGVLFYTNTEYDRAKDCFASALAVRPKDYTLWNRLGSSLSNGSKPEEALGAYQEALQLRPTYTRAIYNVGVACLNIGAYKEAAEHFLSALSLQESTSGDTSEQVWYTLRRALSFMNRPDLADYTKEGNRKLDAFRKEGFDF</sequence>
<comment type="subcellular location">
    <subcellularLocation>
        <location evidence="1">Cytoplasm</location>
    </subcellularLocation>
</comment>
<dbReference type="PROSITE" id="PS50005">
    <property type="entry name" value="TPR"/>
    <property type="match status" value="3"/>
</dbReference>
<gene>
    <name evidence="13" type="primary">PEX5</name>
    <name evidence="13" type="ORF">Hypma_007675</name>
</gene>
<evidence type="ECO:0000256" key="9">
    <source>
        <dbReference type="ARBA" id="ARBA00022859"/>
    </source>
</evidence>
<evidence type="ECO:0000256" key="4">
    <source>
        <dbReference type="ARBA" id="ARBA00022723"/>
    </source>
</evidence>
<dbReference type="Gene3D" id="1.25.40.10">
    <property type="entry name" value="Tetratricopeptide repeat domain"/>
    <property type="match status" value="1"/>
</dbReference>
<evidence type="ECO:0000256" key="7">
    <source>
        <dbReference type="ARBA" id="ARBA00022803"/>
    </source>
</evidence>
<comment type="caution">
    <text evidence="13">The sequence shown here is derived from an EMBL/GenBank/DDBJ whole genome shotgun (WGS) entry which is preliminary data.</text>
</comment>
<dbReference type="InterPro" id="IPR024111">
    <property type="entry name" value="PEX5/PEX5L"/>
</dbReference>
<dbReference type="Pfam" id="PF13432">
    <property type="entry name" value="TPR_16"/>
    <property type="match status" value="1"/>
</dbReference>
<dbReference type="InterPro" id="IPR019734">
    <property type="entry name" value="TPR_rpt"/>
</dbReference>
<evidence type="ECO:0000256" key="1">
    <source>
        <dbReference type="ARBA" id="ARBA00004496"/>
    </source>
</evidence>
<evidence type="ECO:0000256" key="5">
    <source>
        <dbReference type="ARBA" id="ARBA00022737"/>
    </source>
</evidence>
<protein>
    <submittedName>
        <fullName evidence="13">Peroxisomal targeting signal receptor</fullName>
    </submittedName>
</protein>
<dbReference type="GO" id="GO:0002376">
    <property type="term" value="P:immune system process"/>
    <property type="evidence" value="ECO:0007669"/>
    <property type="project" value="UniProtKB-KW"/>
</dbReference>
<evidence type="ECO:0000313" key="14">
    <source>
        <dbReference type="Proteomes" id="UP000076154"/>
    </source>
</evidence>
<keyword evidence="5" id="KW-0677">Repeat</keyword>
<dbReference type="GO" id="GO:0005052">
    <property type="term" value="F:peroxisome matrix targeting signal-1 binding"/>
    <property type="evidence" value="ECO:0007669"/>
    <property type="project" value="TreeGrafter"/>
</dbReference>
<reference evidence="13" key="1">
    <citation type="submission" date="2018-04" db="EMBL/GenBank/DDBJ databases">
        <title>Whole genome sequencing of Hypsizygus marmoreus.</title>
        <authorList>
            <person name="Choi I.-G."/>
            <person name="Min B."/>
            <person name="Kim J.-G."/>
            <person name="Kim S."/>
            <person name="Oh Y.-L."/>
            <person name="Kong W.-S."/>
            <person name="Park H."/>
            <person name="Jeong J."/>
            <person name="Song E.-S."/>
        </authorList>
    </citation>
    <scope>NUCLEOTIDE SEQUENCE [LARGE SCALE GENOMIC DNA]</scope>
    <source>
        <strain evidence="13">51987-8</strain>
    </source>
</reference>
<evidence type="ECO:0000256" key="6">
    <source>
        <dbReference type="ARBA" id="ARBA00022771"/>
    </source>
</evidence>
<keyword evidence="4" id="KW-0479">Metal-binding</keyword>
<dbReference type="SMART" id="SM00028">
    <property type="entry name" value="TPR"/>
    <property type="match status" value="3"/>
</dbReference>
<organism evidence="13 14">
    <name type="scientific">Hypsizygus marmoreus</name>
    <name type="common">White beech mushroom</name>
    <name type="synonym">Agaricus marmoreus</name>
    <dbReference type="NCBI Taxonomy" id="39966"/>
    <lineage>
        <taxon>Eukaryota</taxon>
        <taxon>Fungi</taxon>
        <taxon>Dikarya</taxon>
        <taxon>Basidiomycota</taxon>
        <taxon>Agaricomycotina</taxon>
        <taxon>Agaricomycetes</taxon>
        <taxon>Agaricomycetidae</taxon>
        <taxon>Agaricales</taxon>
        <taxon>Tricholomatineae</taxon>
        <taxon>Lyophyllaceae</taxon>
        <taxon>Hypsizygus</taxon>
    </lineage>
</organism>
<dbReference type="PROSITE" id="PS51981">
    <property type="entry name" value="ZF_RZ"/>
    <property type="match status" value="1"/>
</dbReference>
<evidence type="ECO:0000256" key="2">
    <source>
        <dbReference type="ARBA" id="ARBA00005348"/>
    </source>
</evidence>
<name>A0A369K2G3_HYPMA</name>
<dbReference type="PANTHER" id="PTHR10130">
    <property type="entry name" value="PEROXISOMAL TARGETING SIGNAL 1 RECEPTOR PEX5"/>
    <property type="match status" value="1"/>
</dbReference>
<evidence type="ECO:0000256" key="11">
    <source>
        <dbReference type="SAM" id="MobiDB-lite"/>
    </source>
</evidence>
<dbReference type="STRING" id="39966.A0A369K2G3"/>
<feature type="repeat" description="TPR" evidence="10">
    <location>
        <begin position="824"/>
        <end position="857"/>
    </location>
</feature>
<feature type="domain" description="RZ-type" evidence="12">
    <location>
        <begin position="212"/>
        <end position="285"/>
    </location>
</feature>
<dbReference type="GO" id="GO:0008270">
    <property type="term" value="F:zinc ion binding"/>
    <property type="evidence" value="ECO:0007669"/>
    <property type="project" value="UniProtKB-KW"/>
</dbReference>
<dbReference type="SUPFAM" id="SSF48452">
    <property type="entry name" value="TPR-like"/>
    <property type="match status" value="1"/>
</dbReference>
<evidence type="ECO:0000256" key="10">
    <source>
        <dbReference type="PROSITE-ProRule" id="PRU00339"/>
    </source>
</evidence>
<keyword evidence="6" id="KW-0863">Zinc-finger</keyword>
<keyword evidence="14" id="KW-1185">Reference proteome</keyword>
<evidence type="ECO:0000256" key="3">
    <source>
        <dbReference type="ARBA" id="ARBA00022490"/>
    </source>
</evidence>
<keyword evidence="8" id="KW-0862">Zinc</keyword>
<dbReference type="Proteomes" id="UP000076154">
    <property type="component" value="Unassembled WGS sequence"/>
</dbReference>
<feature type="compositionally biased region" description="Polar residues" evidence="11">
    <location>
        <begin position="425"/>
        <end position="446"/>
    </location>
</feature>
<evidence type="ECO:0000259" key="12">
    <source>
        <dbReference type="PROSITE" id="PS51981"/>
    </source>
</evidence>
<keyword evidence="7 10" id="KW-0802">TPR repeat</keyword>
<evidence type="ECO:0000313" key="13">
    <source>
        <dbReference type="EMBL" id="RDB25086.1"/>
    </source>
</evidence>
<keyword evidence="9" id="KW-0391">Immunity</keyword>
<dbReference type="EMBL" id="LUEZ02000041">
    <property type="protein sequence ID" value="RDB25086.1"/>
    <property type="molecule type" value="Genomic_DNA"/>
</dbReference>
<evidence type="ECO:0000256" key="8">
    <source>
        <dbReference type="ARBA" id="ARBA00022833"/>
    </source>
</evidence>
<dbReference type="GO" id="GO:0016560">
    <property type="term" value="P:protein import into peroxisome matrix, docking"/>
    <property type="evidence" value="ECO:0007669"/>
    <property type="project" value="TreeGrafter"/>
</dbReference>